<dbReference type="SMART" id="SM00388">
    <property type="entry name" value="HisKA"/>
    <property type="match status" value="1"/>
</dbReference>
<evidence type="ECO:0000256" key="15">
    <source>
        <dbReference type="SAM" id="Coils"/>
    </source>
</evidence>
<keyword evidence="11" id="KW-1133">Transmembrane helix</keyword>
<dbReference type="GO" id="GO:0000155">
    <property type="term" value="F:phosphorelay sensor kinase activity"/>
    <property type="evidence" value="ECO:0007669"/>
    <property type="project" value="InterPro"/>
</dbReference>
<dbReference type="Gene3D" id="3.40.50.2300">
    <property type="match status" value="1"/>
</dbReference>
<dbReference type="GO" id="GO:0016020">
    <property type="term" value="C:membrane"/>
    <property type="evidence" value="ECO:0007669"/>
    <property type="project" value="UniProtKB-SubCell"/>
</dbReference>
<dbReference type="PROSITE" id="PS50109">
    <property type="entry name" value="HIS_KIN"/>
    <property type="match status" value="1"/>
</dbReference>
<dbReference type="PRINTS" id="PR00344">
    <property type="entry name" value="BCTRLSENSOR"/>
</dbReference>
<keyword evidence="19" id="KW-1185">Reference proteome</keyword>
<evidence type="ECO:0000313" key="18">
    <source>
        <dbReference type="EMBL" id="MCW8335175.1"/>
    </source>
</evidence>
<dbReference type="RefSeq" id="WP_265688397.1">
    <property type="nucleotide sequence ID" value="NZ_JAKRRX010000096.1"/>
</dbReference>
<keyword evidence="6" id="KW-0812">Transmembrane</keyword>
<evidence type="ECO:0000256" key="5">
    <source>
        <dbReference type="ARBA" id="ARBA00022679"/>
    </source>
</evidence>
<dbReference type="PANTHER" id="PTHR43047">
    <property type="entry name" value="TWO-COMPONENT HISTIDINE PROTEIN KINASE"/>
    <property type="match status" value="1"/>
</dbReference>
<dbReference type="EMBL" id="JAKRRX010000096">
    <property type="protein sequence ID" value="MCW8335175.1"/>
    <property type="molecule type" value="Genomic_DNA"/>
</dbReference>
<dbReference type="EC" id="2.7.13.3" evidence="3"/>
<evidence type="ECO:0000256" key="6">
    <source>
        <dbReference type="ARBA" id="ARBA00022692"/>
    </source>
</evidence>
<sequence length="556" mass="62548">MRLKDKEELAEALIELKQSQEREKQLAAENQAILDAISSITGADNKHHIFHELKRVLSLHIDFSDFVVLSRTQGEDSYRTFLTSNSAFVNAQWEQSPKFERVLDGECTILFEPNKLQGFSKLNHFLRDHIQSVLLTGIKTTISESVILLLGAKKGQFSLETRDTLSRFRPLLERAIIDIEQKESLKELVELRTQELKLAQQKAETANEAKSRFLAMMSHELRTPLNTVLGFIDLLQEDIQTPQHLEALDKMEISAELLLVLINDILDLTRIESGNFPIQKTWVELHSKLSVMLEHFSKLARDKGLEFHVDLSFSEREMLWVDPTRVIQIVFNLVGNAVKFTEQGYVSIKGKLDNDVLRISVADSGIGIERDRLEHLFTPFKQADSSITRMYGGSGLGLSITKHLTTLMNGDISVSSVKGKGSQFSVSLPVVSKPIESSPIRFTPDIELSSNLNVLVVEDTYSNQMVIKLLLERSGYNVTTLNNGQEALDYLKGNIKSVDLILMDMSMPIMDGVTATRHIRKLCNITPVIALTAHAMECDKQKCLDAGMNAFVSKPI</sequence>
<dbReference type="Gene3D" id="1.10.287.130">
    <property type="match status" value="1"/>
</dbReference>
<evidence type="ECO:0000256" key="11">
    <source>
        <dbReference type="ARBA" id="ARBA00022989"/>
    </source>
</evidence>
<feature type="domain" description="Response regulatory" evidence="17">
    <location>
        <begin position="453"/>
        <end position="556"/>
    </location>
</feature>
<keyword evidence="13" id="KW-0472">Membrane</keyword>
<dbReference type="GO" id="GO:0016787">
    <property type="term" value="F:hydrolase activity"/>
    <property type="evidence" value="ECO:0007669"/>
    <property type="project" value="UniProtKB-KW"/>
</dbReference>
<name>A0A9X3CGB5_9VIBR</name>
<dbReference type="AlphaFoldDB" id="A0A9X3CGB5"/>
<dbReference type="InterPro" id="IPR001789">
    <property type="entry name" value="Sig_transdc_resp-reg_receiver"/>
</dbReference>
<dbReference type="InterPro" id="IPR005467">
    <property type="entry name" value="His_kinase_dom"/>
</dbReference>
<dbReference type="CDD" id="cd16922">
    <property type="entry name" value="HATPase_EvgS-ArcB-TorS-like"/>
    <property type="match status" value="1"/>
</dbReference>
<dbReference type="CDD" id="cd17546">
    <property type="entry name" value="REC_hyHK_CKI1_RcsC-like"/>
    <property type="match status" value="1"/>
</dbReference>
<evidence type="ECO:0000256" key="1">
    <source>
        <dbReference type="ARBA" id="ARBA00000085"/>
    </source>
</evidence>
<keyword evidence="4 14" id="KW-0597">Phosphoprotein</keyword>
<dbReference type="SMART" id="SM00387">
    <property type="entry name" value="HATPase_c"/>
    <property type="match status" value="1"/>
</dbReference>
<dbReference type="Pfam" id="PF00072">
    <property type="entry name" value="Response_reg"/>
    <property type="match status" value="1"/>
</dbReference>
<dbReference type="InterPro" id="IPR036890">
    <property type="entry name" value="HATPase_C_sf"/>
</dbReference>
<evidence type="ECO:0000256" key="4">
    <source>
        <dbReference type="ARBA" id="ARBA00022553"/>
    </source>
</evidence>
<dbReference type="FunFam" id="3.30.565.10:FF:000010">
    <property type="entry name" value="Sensor histidine kinase RcsC"/>
    <property type="match status" value="1"/>
</dbReference>
<feature type="coiled-coil region" evidence="15">
    <location>
        <begin position="2"/>
        <end position="30"/>
    </location>
</feature>
<dbReference type="SUPFAM" id="SSF47384">
    <property type="entry name" value="Homodimeric domain of signal transducing histidine kinase"/>
    <property type="match status" value="1"/>
</dbReference>
<reference evidence="18" key="1">
    <citation type="submission" date="2022-02" db="EMBL/GenBank/DDBJ databases">
        <title>Vibrio sp. nov., a new bacterium isolated from Bohai sea, China.</title>
        <authorList>
            <person name="Yuan Y."/>
        </authorList>
    </citation>
    <scope>NUCLEOTIDE SEQUENCE</scope>
    <source>
        <strain evidence="18">DBSS07</strain>
    </source>
</reference>
<evidence type="ECO:0000256" key="2">
    <source>
        <dbReference type="ARBA" id="ARBA00004370"/>
    </source>
</evidence>
<evidence type="ECO:0000256" key="7">
    <source>
        <dbReference type="ARBA" id="ARBA00022741"/>
    </source>
</evidence>
<keyword evidence="9" id="KW-0378">Hydrolase</keyword>
<dbReference type="SUPFAM" id="SSF55874">
    <property type="entry name" value="ATPase domain of HSP90 chaperone/DNA topoisomerase II/histidine kinase"/>
    <property type="match status" value="1"/>
</dbReference>
<dbReference type="FunFam" id="1.10.287.130:FF:000004">
    <property type="entry name" value="Ethylene receptor 1"/>
    <property type="match status" value="1"/>
</dbReference>
<comment type="subcellular location">
    <subcellularLocation>
        <location evidence="2">Membrane</location>
    </subcellularLocation>
</comment>
<dbReference type="InterPro" id="IPR004358">
    <property type="entry name" value="Sig_transdc_His_kin-like_C"/>
</dbReference>
<protein>
    <recommendedName>
        <fullName evidence="3">histidine kinase</fullName>
        <ecNumber evidence="3">2.7.13.3</ecNumber>
    </recommendedName>
</protein>
<evidence type="ECO:0000256" key="12">
    <source>
        <dbReference type="ARBA" id="ARBA00023012"/>
    </source>
</evidence>
<dbReference type="CDD" id="cd00082">
    <property type="entry name" value="HisKA"/>
    <property type="match status" value="1"/>
</dbReference>
<feature type="non-terminal residue" evidence="18">
    <location>
        <position position="556"/>
    </location>
</feature>
<dbReference type="SMART" id="SM00448">
    <property type="entry name" value="REC"/>
    <property type="match status" value="1"/>
</dbReference>
<evidence type="ECO:0000313" key="19">
    <source>
        <dbReference type="Proteomes" id="UP001155586"/>
    </source>
</evidence>
<comment type="catalytic activity">
    <reaction evidence="1">
        <text>ATP + protein L-histidine = ADP + protein N-phospho-L-histidine.</text>
        <dbReference type="EC" id="2.7.13.3"/>
    </reaction>
</comment>
<evidence type="ECO:0000259" key="17">
    <source>
        <dbReference type="PROSITE" id="PS50110"/>
    </source>
</evidence>
<evidence type="ECO:0000256" key="3">
    <source>
        <dbReference type="ARBA" id="ARBA00012438"/>
    </source>
</evidence>
<organism evidence="18 19">
    <name type="scientific">Vibrio paucivorans</name>
    <dbReference type="NCBI Taxonomy" id="2829489"/>
    <lineage>
        <taxon>Bacteria</taxon>
        <taxon>Pseudomonadati</taxon>
        <taxon>Pseudomonadota</taxon>
        <taxon>Gammaproteobacteria</taxon>
        <taxon>Vibrionales</taxon>
        <taxon>Vibrionaceae</taxon>
        <taxon>Vibrio</taxon>
    </lineage>
</organism>
<dbReference type="InterPro" id="IPR003594">
    <property type="entry name" value="HATPase_dom"/>
</dbReference>
<evidence type="ECO:0000256" key="10">
    <source>
        <dbReference type="ARBA" id="ARBA00022840"/>
    </source>
</evidence>
<keyword evidence="15" id="KW-0175">Coiled coil</keyword>
<keyword evidence="7" id="KW-0547">Nucleotide-binding</keyword>
<dbReference type="GO" id="GO:0005524">
    <property type="term" value="F:ATP binding"/>
    <property type="evidence" value="ECO:0007669"/>
    <property type="project" value="UniProtKB-KW"/>
</dbReference>
<dbReference type="PANTHER" id="PTHR43047:SF64">
    <property type="entry name" value="HISTIDINE KINASE CONTAINING CHEY-HOMOLOGOUS RECEIVER DOMAIN AND PAS DOMAIN-RELATED"/>
    <property type="match status" value="1"/>
</dbReference>
<dbReference type="SUPFAM" id="SSF52172">
    <property type="entry name" value="CheY-like"/>
    <property type="match status" value="1"/>
</dbReference>
<evidence type="ECO:0000256" key="9">
    <source>
        <dbReference type="ARBA" id="ARBA00022801"/>
    </source>
</evidence>
<accession>A0A9X3CGB5</accession>
<dbReference type="PROSITE" id="PS50110">
    <property type="entry name" value="RESPONSE_REGULATORY"/>
    <property type="match status" value="1"/>
</dbReference>
<evidence type="ECO:0000259" key="16">
    <source>
        <dbReference type="PROSITE" id="PS50109"/>
    </source>
</evidence>
<dbReference type="InterPro" id="IPR011006">
    <property type="entry name" value="CheY-like_superfamily"/>
</dbReference>
<keyword evidence="8" id="KW-0418">Kinase</keyword>
<dbReference type="InterPro" id="IPR036097">
    <property type="entry name" value="HisK_dim/P_sf"/>
</dbReference>
<gene>
    <name evidence="18" type="ORF">MD483_15245</name>
</gene>
<feature type="domain" description="Histidine kinase" evidence="16">
    <location>
        <begin position="216"/>
        <end position="432"/>
    </location>
</feature>
<keyword evidence="5" id="KW-0808">Transferase</keyword>
<proteinExistence type="predicted"/>
<evidence type="ECO:0000256" key="8">
    <source>
        <dbReference type="ARBA" id="ARBA00022777"/>
    </source>
</evidence>
<dbReference type="InterPro" id="IPR003661">
    <property type="entry name" value="HisK_dim/P_dom"/>
</dbReference>
<dbReference type="Gene3D" id="3.30.565.10">
    <property type="entry name" value="Histidine kinase-like ATPase, C-terminal domain"/>
    <property type="match status" value="1"/>
</dbReference>
<dbReference type="Proteomes" id="UP001155586">
    <property type="component" value="Unassembled WGS sequence"/>
</dbReference>
<keyword evidence="10 18" id="KW-0067">ATP-binding</keyword>
<evidence type="ECO:0000256" key="14">
    <source>
        <dbReference type="PROSITE-ProRule" id="PRU00169"/>
    </source>
</evidence>
<dbReference type="Pfam" id="PF00512">
    <property type="entry name" value="HisKA"/>
    <property type="match status" value="1"/>
</dbReference>
<feature type="modified residue" description="4-aspartylphosphate" evidence="14">
    <location>
        <position position="504"/>
    </location>
</feature>
<evidence type="ECO:0000256" key="13">
    <source>
        <dbReference type="ARBA" id="ARBA00023136"/>
    </source>
</evidence>
<dbReference type="Pfam" id="PF02518">
    <property type="entry name" value="HATPase_c"/>
    <property type="match status" value="1"/>
</dbReference>
<keyword evidence="12" id="KW-0902">Two-component regulatory system</keyword>
<comment type="caution">
    <text evidence="18">The sequence shown here is derived from an EMBL/GenBank/DDBJ whole genome shotgun (WGS) entry which is preliminary data.</text>
</comment>